<comment type="similarity">
    <text evidence="2">Belongs to the outer membrane factor (OMF) (TC 1.B.17) family.</text>
</comment>
<dbReference type="PANTHER" id="PTHR30026">
    <property type="entry name" value="OUTER MEMBRANE PROTEIN TOLC"/>
    <property type="match status" value="1"/>
</dbReference>
<dbReference type="RefSeq" id="WP_034080076.1">
    <property type="nucleotide sequence ID" value="NZ_CP027169.1"/>
</dbReference>
<evidence type="ECO:0000313" key="10">
    <source>
        <dbReference type="Proteomes" id="UP000238390"/>
    </source>
</evidence>
<evidence type="ECO:0000256" key="6">
    <source>
        <dbReference type="ARBA" id="ARBA00023136"/>
    </source>
</evidence>
<dbReference type="GO" id="GO:0015288">
    <property type="term" value="F:porin activity"/>
    <property type="evidence" value="ECO:0007669"/>
    <property type="project" value="TreeGrafter"/>
</dbReference>
<dbReference type="Pfam" id="PF02321">
    <property type="entry name" value="OEP"/>
    <property type="match status" value="2"/>
</dbReference>
<evidence type="ECO:0000256" key="7">
    <source>
        <dbReference type="ARBA" id="ARBA00023237"/>
    </source>
</evidence>
<evidence type="ECO:0000256" key="3">
    <source>
        <dbReference type="ARBA" id="ARBA00022448"/>
    </source>
</evidence>
<evidence type="ECO:0000313" key="9">
    <source>
        <dbReference type="EMBL" id="AVK06048.1"/>
    </source>
</evidence>
<dbReference type="GO" id="GO:0009279">
    <property type="term" value="C:cell outer membrane"/>
    <property type="evidence" value="ECO:0007669"/>
    <property type="project" value="UniProtKB-SubCell"/>
</dbReference>
<reference evidence="9 10" key="1">
    <citation type="submission" date="2018-02" db="EMBL/GenBank/DDBJ databases">
        <title>FDA/CDC Antimicrobial Resistant Isolate Bank Genome Sequencing.</title>
        <authorList>
            <person name="Benahmed F.H."/>
            <person name="Lutgring J.D."/>
            <person name="Yoo B."/>
            <person name="Machado M."/>
            <person name="Brown A."/>
            <person name="McAllister G."/>
            <person name="Perry A."/>
            <person name="Halpin A.L."/>
            <person name="Vavikolanu K."/>
            <person name="Ott S."/>
            <person name="Zhao X."/>
            <person name="Tallon L.J."/>
            <person name="Sadzewicz L."/>
            <person name="Aluvathingal J."/>
            <person name="Nadendla S."/>
            <person name="Voskania-kordi A."/>
            <person name="Simonyan V."/>
            <person name="Patel J."/>
            <person name="Shawar R.M."/>
        </authorList>
    </citation>
    <scope>NUCLEOTIDE SEQUENCE [LARGE SCALE GENOMIC DNA]</scope>
    <source>
        <strain evidence="9 10">AR_0356</strain>
    </source>
</reference>
<protein>
    <submittedName>
        <fullName evidence="9">Type I secretion outer membrane, TolC family protein</fullName>
    </submittedName>
</protein>
<comment type="subcellular location">
    <subcellularLocation>
        <location evidence="1">Cell outer membrane</location>
    </subcellularLocation>
</comment>
<keyword evidence="4" id="KW-1134">Transmembrane beta strand</keyword>
<dbReference type="SUPFAM" id="SSF56954">
    <property type="entry name" value="Outer membrane efflux proteins (OEP)"/>
    <property type="match status" value="1"/>
</dbReference>
<keyword evidence="8" id="KW-0732">Signal</keyword>
<keyword evidence="10" id="KW-1185">Reference proteome</keyword>
<dbReference type="EMBL" id="CP027169">
    <property type="protein sequence ID" value="AVK06048.1"/>
    <property type="molecule type" value="Genomic_DNA"/>
</dbReference>
<organism evidence="9 10">
    <name type="scientific">Pseudomonas paraeruginosa</name>
    <dbReference type="NCBI Taxonomy" id="2994495"/>
    <lineage>
        <taxon>Bacteria</taxon>
        <taxon>Pseudomonadati</taxon>
        <taxon>Pseudomonadota</taxon>
        <taxon>Gammaproteobacteria</taxon>
        <taxon>Pseudomonadales</taxon>
        <taxon>Pseudomonadaceae</taxon>
        <taxon>Pseudomonas</taxon>
    </lineage>
</organism>
<accession>A0A2R3IVT9</accession>
<feature type="signal peptide" evidence="8">
    <location>
        <begin position="1"/>
        <end position="18"/>
    </location>
</feature>
<dbReference type="Proteomes" id="UP000238390">
    <property type="component" value="Chromosome"/>
</dbReference>
<sequence>MRRLIFLLALICTGPATAGELLALVNDALAYDAGLAGGRASVEIGRLEVPRARSALLPRLEGGWGRAYNRIETEDVPSISYRQNGWTVSLTQPLFDWQRWIALKQAGTASARSRLEYAQAWQDLVLRTARSYFDALQAQDVLELSQGYLDAVQAQHSLVLHQHQGGEATLIDMREAQVRLDSARLQRRSARHALDSKLRELESLSGRPARLAPRNLASIPAPWLEPGSIEQWVHQAETKNYGVQLGQLKVRAAQDDAERTRAQRYPVVSLSGTHSPSGAASGYARPTTTTTAMLTVTVPLFTGGEIRTRVRQALASEDLARNELLEATRQASSDSRESFENFIWARERNETLNDLVQARQAALAATRMGYLAGSRGNLDVLRAQEALHDSSKELVQAHHDMLTSYLSLKADAAALDLGDIARLDHWLANDAH</sequence>
<evidence type="ECO:0000256" key="8">
    <source>
        <dbReference type="SAM" id="SignalP"/>
    </source>
</evidence>
<evidence type="ECO:0000256" key="5">
    <source>
        <dbReference type="ARBA" id="ARBA00022692"/>
    </source>
</evidence>
<evidence type="ECO:0000256" key="4">
    <source>
        <dbReference type="ARBA" id="ARBA00022452"/>
    </source>
</evidence>
<keyword evidence="5" id="KW-0812">Transmembrane</keyword>
<name>A0A2R3IVT9_9PSED</name>
<dbReference type="NCBIfam" id="TIGR01844">
    <property type="entry name" value="type_I_sec_TolC"/>
    <property type="match status" value="1"/>
</dbReference>
<gene>
    <name evidence="9" type="ORF">CSB93_4696</name>
</gene>
<evidence type="ECO:0000256" key="1">
    <source>
        <dbReference type="ARBA" id="ARBA00004442"/>
    </source>
</evidence>
<dbReference type="InterPro" id="IPR051906">
    <property type="entry name" value="TolC-like"/>
</dbReference>
<dbReference type="InterPro" id="IPR003423">
    <property type="entry name" value="OMP_efflux"/>
</dbReference>
<dbReference type="AlphaFoldDB" id="A0A2R3IVT9"/>
<feature type="chain" id="PRO_5035151728" evidence="8">
    <location>
        <begin position="19"/>
        <end position="432"/>
    </location>
</feature>
<keyword evidence="3" id="KW-0813">Transport</keyword>
<dbReference type="GO" id="GO:1990281">
    <property type="term" value="C:efflux pump complex"/>
    <property type="evidence" value="ECO:0007669"/>
    <property type="project" value="TreeGrafter"/>
</dbReference>
<dbReference type="PANTHER" id="PTHR30026:SF20">
    <property type="entry name" value="OUTER MEMBRANE PROTEIN TOLC"/>
    <property type="match status" value="1"/>
</dbReference>
<dbReference type="Gene3D" id="1.20.1600.10">
    <property type="entry name" value="Outer membrane efflux proteins (OEP)"/>
    <property type="match status" value="1"/>
</dbReference>
<evidence type="ECO:0000256" key="2">
    <source>
        <dbReference type="ARBA" id="ARBA00007613"/>
    </source>
</evidence>
<dbReference type="GO" id="GO:0015562">
    <property type="term" value="F:efflux transmembrane transporter activity"/>
    <property type="evidence" value="ECO:0007669"/>
    <property type="project" value="InterPro"/>
</dbReference>
<proteinExistence type="inferred from homology"/>
<keyword evidence="6" id="KW-0472">Membrane</keyword>
<dbReference type="InterPro" id="IPR010130">
    <property type="entry name" value="T1SS_OMP_TolC"/>
</dbReference>
<keyword evidence="7" id="KW-0998">Cell outer membrane</keyword>